<organism evidence="2 3">
    <name type="scientific">Pogonophryne albipinna</name>
    <dbReference type="NCBI Taxonomy" id="1090488"/>
    <lineage>
        <taxon>Eukaryota</taxon>
        <taxon>Metazoa</taxon>
        <taxon>Chordata</taxon>
        <taxon>Craniata</taxon>
        <taxon>Vertebrata</taxon>
        <taxon>Euteleostomi</taxon>
        <taxon>Actinopterygii</taxon>
        <taxon>Neopterygii</taxon>
        <taxon>Teleostei</taxon>
        <taxon>Neoteleostei</taxon>
        <taxon>Acanthomorphata</taxon>
        <taxon>Eupercaria</taxon>
        <taxon>Perciformes</taxon>
        <taxon>Notothenioidei</taxon>
        <taxon>Pogonophryne</taxon>
    </lineage>
</organism>
<feature type="compositionally biased region" description="Basic and acidic residues" evidence="1">
    <location>
        <begin position="26"/>
        <end position="48"/>
    </location>
</feature>
<feature type="region of interest" description="Disordered" evidence="1">
    <location>
        <begin position="1"/>
        <end position="108"/>
    </location>
</feature>
<evidence type="ECO:0000313" key="3">
    <source>
        <dbReference type="Proteomes" id="UP001219934"/>
    </source>
</evidence>
<feature type="non-terminal residue" evidence="2">
    <location>
        <position position="1"/>
    </location>
</feature>
<keyword evidence="3" id="KW-1185">Reference proteome</keyword>
<dbReference type="EMBL" id="JAPTMU010000019">
    <property type="protein sequence ID" value="KAJ4927237.1"/>
    <property type="molecule type" value="Genomic_DNA"/>
</dbReference>
<evidence type="ECO:0000256" key="1">
    <source>
        <dbReference type="SAM" id="MobiDB-lite"/>
    </source>
</evidence>
<reference evidence="2" key="1">
    <citation type="submission" date="2022-11" db="EMBL/GenBank/DDBJ databases">
        <title>Chromosome-level genome of Pogonophryne albipinna.</title>
        <authorList>
            <person name="Jo E."/>
        </authorList>
    </citation>
    <scope>NUCLEOTIDE SEQUENCE</scope>
    <source>
        <strain evidence="2">SGF0006</strain>
        <tissue evidence="2">Muscle</tissue>
    </source>
</reference>
<protein>
    <submittedName>
        <fullName evidence="2">Uncharacterized protein</fullName>
    </submittedName>
</protein>
<comment type="caution">
    <text evidence="2">The sequence shown here is derived from an EMBL/GenBank/DDBJ whole genome shotgun (WGS) entry which is preliminary data.</text>
</comment>
<evidence type="ECO:0000313" key="2">
    <source>
        <dbReference type="EMBL" id="KAJ4927237.1"/>
    </source>
</evidence>
<proteinExistence type="predicted"/>
<gene>
    <name evidence="2" type="ORF">JOQ06_014972</name>
</gene>
<dbReference type="Proteomes" id="UP001219934">
    <property type="component" value="Unassembled WGS sequence"/>
</dbReference>
<dbReference type="AlphaFoldDB" id="A0AAD6FAY3"/>
<name>A0AAD6FAY3_9TELE</name>
<sequence>MGEERKKGKGAKRKTGEENSGEEKEEERGMLDGDERTSQTQEGEHESLHFLLLHGVRGRKREDAPGAPIDSGDLIGFISQDVGPREEAPRGRRVPPTPIPTLLKEKAC</sequence>
<accession>A0AAD6FAY3</accession>